<protein>
    <submittedName>
        <fullName evidence="2">Uncharacterized protein</fullName>
    </submittedName>
</protein>
<proteinExistence type="predicted"/>
<keyword evidence="3" id="KW-1185">Reference proteome</keyword>
<dbReference type="EMBL" id="RDQH01000342">
    <property type="protein sequence ID" value="RXH72263.1"/>
    <property type="molecule type" value="Genomic_DNA"/>
</dbReference>
<reference evidence="2 3" key="1">
    <citation type="submission" date="2018-10" db="EMBL/GenBank/DDBJ databases">
        <title>A high-quality apple genome assembly.</title>
        <authorList>
            <person name="Hu J."/>
        </authorList>
    </citation>
    <scope>NUCLEOTIDE SEQUENCE [LARGE SCALE GENOMIC DNA]</scope>
    <source>
        <strain evidence="3">cv. HFTH1</strain>
        <tissue evidence="2">Young leaf</tissue>
    </source>
</reference>
<evidence type="ECO:0000313" key="2">
    <source>
        <dbReference type="EMBL" id="RXH72263.1"/>
    </source>
</evidence>
<feature type="compositionally biased region" description="Basic and acidic residues" evidence="1">
    <location>
        <begin position="90"/>
        <end position="104"/>
    </location>
</feature>
<evidence type="ECO:0000256" key="1">
    <source>
        <dbReference type="SAM" id="MobiDB-lite"/>
    </source>
</evidence>
<comment type="caution">
    <text evidence="2">The sequence shown here is derived from an EMBL/GenBank/DDBJ whole genome shotgun (WGS) entry which is preliminary data.</text>
</comment>
<dbReference type="Proteomes" id="UP000290289">
    <property type="component" value="Chromosome 16"/>
</dbReference>
<organism evidence="2 3">
    <name type="scientific">Malus domestica</name>
    <name type="common">Apple</name>
    <name type="synonym">Pyrus malus</name>
    <dbReference type="NCBI Taxonomy" id="3750"/>
    <lineage>
        <taxon>Eukaryota</taxon>
        <taxon>Viridiplantae</taxon>
        <taxon>Streptophyta</taxon>
        <taxon>Embryophyta</taxon>
        <taxon>Tracheophyta</taxon>
        <taxon>Spermatophyta</taxon>
        <taxon>Magnoliopsida</taxon>
        <taxon>eudicotyledons</taxon>
        <taxon>Gunneridae</taxon>
        <taxon>Pentapetalae</taxon>
        <taxon>rosids</taxon>
        <taxon>fabids</taxon>
        <taxon>Rosales</taxon>
        <taxon>Rosaceae</taxon>
        <taxon>Amygdaloideae</taxon>
        <taxon>Maleae</taxon>
        <taxon>Malus</taxon>
    </lineage>
</organism>
<feature type="region of interest" description="Disordered" evidence="1">
    <location>
        <begin position="81"/>
        <end position="140"/>
    </location>
</feature>
<gene>
    <name evidence="2" type="ORF">DVH24_033801</name>
</gene>
<evidence type="ECO:0000313" key="3">
    <source>
        <dbReference type="Proteomes" id="UP000290289"/>
    </source>
</evidence>
<dbReference type="AlphaFoldDB" id="A0A498HTQ2"/>
<accession>A0A498HTQ2</accession>
<name>A0A498HTQ2_MALDO</name>
<sequence>MNVDRALVALMTSKSCDCVRERTCLGLWVLEPKDKVASSAKFSIKFDFQCAECRNLITPHFNTSLPLPGFHVGNWKLRTAASNNNGGDKAASKDGGEKKKGDEGEMKEEESPSPSSSRIGFGCCDSQSHQPRRVPAQRETSQKFVVLSNGLFNFDPKIDVAYCIHASFKKIKQDVNYIGEN</sequence>